<keyword evidence="8" id="KW-1133">Transmembrane helix</keyword>
<dbReference type="SUPFAM" id="SSF54523">
    <property type="entry name" value="Pili subunits"/>
    <property type="match status" value="1"/>
</dbReference>
<evidence type="ECO:0000256" key="3">
    <source>
        <dbReference type="ARBA" id="ARBA00022448"/>
    </source>
</evidence>
<dbReference type="Gene3D" id="3.30.1300.30">
    <property type="entry name" value="GSPII I/J protein-like"/>
    <property type="match status" value="1"/>
</dbReference>
<dbReference type="PIRSF" id="PIRSF002786">
    <property type="entry name" value="XcpX"/>
    <property type="match status" value="1"/>
</dbReference>
<dbReference type="InterPro" id="IPR038072">
    <property type="entry name" value="GspK_central_sf"/>
</dbReference>
<keyword evidence="7" id="KW-0653">Protein transport</keyword>
<accession>A0A552X5S4</accession>
<comment type="caution">
    <text evidence="13">The sequence shown here is derived from an EMBL/GenBank/DDBJ whole genome shotgun (WGS) entry which is preliminary data.</text>
</comment>
<organism evidence="13 14">
    <name type="scientific">Aliidiomarina halalkaliphila</name>
    <dbReference type="NCBI Taxonomy" id="2593535"/>
    <lineage>
        <taxon>Bacteria</taxon>
        <taxon>Pseudomonadati</taxon>
        <taxon>Pseudomonadota</taxon>
        <taxon>Gammaproteobacteria</taxon>
        <taxon>Alteromonadales</taxon>
        <taxon>Idiomarinaceae</taxon>
        <taxon>Aliidiomarina</taxon>
    </lineage>
</organism>
<sequence length="330" mass="37272">MMRKQQGSAIIMVMLIIALIAVMAVQMSERLRLQIARIAGTDFAEQAYWHWLSAEALARQVLTAELEAADFRAHLGQNWATEQGPFPVRGGVIGGRIRDLHSCFNLNSLFNGEGNEQRFSVAVDQYQSLLSALEFDEFTSERLTATLIDWLDKDSELHNSFGAEDPDYESMPQPYQAANTLLSHRSELRQIIGYTQEVYETLRPFVCVIPASTEFSMNLNTVKAEHPELVQAFFRGQLDRNAAEGLLSARPDEGFESVDAIRQQPEIQNLLSDDQTVSELELLTVESKYFELQAHVQYGDLEYYGFSQMLVAGGDVHILHRSRGGYVRDE</sequence>
<keyword evidence="14" id="KW-1185">Reference proteome</keyword>
<proteinExistence type="inferred from homology"/>
<dbReference type="Pfam" id="PF21687">
    <property type="entry name" value="T2SSK_1st"/>
    <property type="match status" value="1"/>
</dbReference>
<keyword evidence="5 10" id="KW-0997">Cell inner membrane</keyword>
<dbReference type="RefSeq" id="WP_143235156.1">
    <property type="nucleotide sequence ID" value="NZ_VJWL01000001.1"/>
</dbReference>
<evidence type="ECO:0000313" key="14">
    <source>
        <dbReference type="Proteomes" id="UP000320359"/>
    </source>
</evidence>
<dbReference type="GO" id="GO:0005886">
    <property type="term" value="C:plasma membrane"/>
    <property type="evidence" value="ECO:0007669"/>
    <property type="project" value="UniProtKB-SubCell"/>
</dbReference>
<evidence type="ECO:0000256" key="2">
    <source>
        <dbReference type="ARBA" id="ARBA00007246"/>
    </source>
</evidence>
<dbReference type="Gene3D" id="1.10.40.60">
    <property type="entry name" value="EpsJ-like"/>
    <property type="match status" value="2"/>
</dbReference>
<keyword evidence="9 10" id="KW-0472">Membrane</keyword>
<dbReference type="AlphaFoldDB" id="A0A552X5S4"/>
<evidence type="ECO:0000259" key="11">
    <source>
        <dbReference type="Pfam" id="PF03934"/>
    </source>
</evidence>
<dbReference type="Proteomes" id="UP000320359">
    <property type="component" value="Unassembled WGS sequence"/>
</dbReference>
<dbReference type="GO" id="GO:0009306">
    <property type="term" value="P:protein secretion"/>
    <property type="evidence" value="ECO:0007669"/>
    <property type="project" value="InterPro"/>
</dbReference>
<gene>
    <name evidence="13" type="ORF">FM042_05620</name>
</gene>
<evidence type="ECO:0000313" key="13">
    <source>
        <dbReference type="EMBL" id="TRW50309.1"/>
    </source>
</evidence>
<keyword evidence="3 10" id="KW-0813">Transport</keyword>
<dbReference type="PANTHER" id="PTHR38831">
    <property type="entry name" value="TYPE II SECRETION SYSTEM PROTEIN K"/>
    <property type="match status" value="1"/>
</dbReference>
<evidence type="ECO:0000256" key="6">
    <source>
        <dbReference type="ARBA" id="ARBA00022692"/>
    </source>
</evidence>
<dbReference type="InterPro" id="IPR049031">
    <property type="entry name" value="T2SSK_SAM-like_1st"/>
</dbReference>
<evidence type="ECO:0000259" key="12">
    <source>
        <dbReference type="Pfam" id="PF21687"/>
    </source>
</evidence>
<evidence type="ECO:0000256" key="4">
    <source>
        <dbReference type="ARBA" id="ARBA00022475"/>
    </source>
</evidence>
<evidence type="ECO:0000256" key="8">
    <source>
        <dbReference type="ARBA" id="ARBA00022989"/>
    </source>
</evidence>
<evidence type="ECO:0000256" key="7">
    <source>
        <dbReference type="ARBA" id="ARBA00022927"/>
    </source>
</evidence>
<keyword evidence="6" id="KW-0812">Transmembrane</keyword>
<dbReference type="InterPro" id="IPR049179">
    <property type="entry name" value="T2SSK_SAM-like_2nd"/>
</dbReference>
<reference evidence="13 14" key="1">
    <citation type="submission" date="2019-07" db="EMBL/GenBank/DDBJ databases">
        <authorList>
            <person name="Yang M."/>
            <person name="Zhao D."/>
            <person name="Xiang H."/>
        </authorList>
    </citation>
    <scope>NUCLEOTIDE SEQUENCE [LARGE SCALE GENOMIC DNA]</scope>
    <source>
        <strain evidence="13 14">IM1326</strain>
    </source>
</reference>
<evidence type="ECO:0000256" key="9">
    <source>
        <dbReference type="ARBA" id="ARBA00023136"/>
    </source>
</evidence>
<evidence type="ECO:0000256" key="10">
    <source>
        <dbReference type="PIRNR" id="PIRNR002786"/>
    </source>
</evidence>
<feature type="domain" description="T2SS protein K first SAM-like" evidence="12">
    <location>
        <begin position="102"/>
        <end position="211"/>
    </location>
</feature>
<evidence type="ECO:0000256" key="1">
    <source>
        <dbReference type="ARBA" id="ARBA00004533"/>
    </source>
</evidence>
<dbReference type="InterPro" id="IPR045584">
    <property type="entry name" value="Pilin-like"/>
</dbReference>
<dbReference type="NCBIfam" id="NF037980">
    <property type="entry name" value="T2SS_GspK"/>
    <property type="match status" value="1"/>
</dbReference>
<name>A0A552X5S4_9GAMM</name>
<evidence type="ECO:0000256" key="5">
    <source>
        <dbReference type="ARBA" id="ARBA00022519"/>
    </source>
</evidence>
<dbReference type="EMBL" id="VJWL01000001">
    <property type="protein sequence ID" value="TRW50309.1"/>
    <property type="molecule type" value="Genomic_DNA"/>
</dbReference>
<keyword evidence="4 10" id="KW-1003">Cell membrane</keyword>
<comment type="subcellular location">
    <subcellularLocation>
        <location evidence="1 10">Cell inner membrane</location>
    </subcellularLocation>
</comment>
<comment type="similarity">
    <text evidence="2 10">Belongs to the GSP K family.</text>
</comment>
<dbReference type="SUPFAM" id="SSF158544">
    <property type="entry name" value="GspK insert domain-like"/>
    <property type="match status" value="2"/>
</dbReference>
<dbReference type="Pfam" id="PF03934">
    <property type="entry name" value="T2SSK"/>
    <property type="match status" value="1"/>
</dbReference>
<dbReference type="PANTHER" id="PTHR38831:SF1">
    <property type="entry name" value="TYPE II SECRETION SYSTEM PROTEIN K-RELATED"/>
    <property type="match status" value="1"/>
</dbReference>
<dbReference type="OrthoDB" id="9788973at2"/>
<protein>
    <recommendedName>
        <fullName evidence="10">Type II secretion system protein K</fullName>
    </recommendedName>
</protein>
<dbReference type="InterPro" id="IPR005628">
    <property type="entry name" value="GspK"/>
</dbReference>
<feature type="domain" description="T2SS protein K second SAM-like" evidence="11">
    <location>
        <begin position="218"/>
        <end position="270"/>
    </location>
</feature>